<dbReference type="PANTHER" id="PTHR10724:SF10">
    <property type="entry name" value="S1 RNA-BINDING DOMAIN-CONTAINING PROTEIN 1"/>
    <property type="match status" value="1"/>
</dbReference>
<dbReference type="SMART" id="SM00732">
    <property type="entry name" value="YqgFc"/>
    <property type="match status" value="1"/>
</dbReference>
<dbReference type="InterPro" id="IPR050437">
    <property type="entry name" value="Ribos_protein_bS1-like"/>
</dbReference>
<dbReference type="InterPro" id="IPR012340">
    <property type="entry name" value="NA-bd_OB-fold"/>
</dbReference>
<comment type="caution">
    <text evidence="2">The sequence shown here is derived from an EMBL/GenBank/DDBJ whole genome shotgun (WGS) entry which is preliminary data.</text>
</comment>
<dbReference type="Pfam" id="PF17674">
    <property type="entry name" value="HHH_9"/>
    <property type="match status" value="1"/>
</dbReference>
<dbReference type="InterPro" id="IPR032639">
    <property type="entry name" value="Tex_YqgF"/>
</dbReference>
<dbReference type="CDD" id="cd05685">
    <property type="entry name" value="S1_Tex"/>
    <property type="match status" value="1"/>
</dbReference>
<dbReference type="InterPro" id="IPR018974">
    <property type="entry name" value="Tex-like_N"/>
</dbReference>
<dbReference type="Pfam" id="PF22706">
    <property type="entry name" value="Tex_central_region"/>
    <property type="match status" value="1"/>
</dbReference>
<dbReference type="InterPro" id="IPR037027">
    <property type="entry name" value="YqgF/RNaseH-like_dom_sf"/>
</dbReference>
<dbReference type="Pfam" id="PF09371">
    <property type="entry name" value="Tex_N"/>
    <property type="match status" value="1"/>
</dbReference>
<dbReference type="InterPro" id="IPR023319">
    <property type="entry name" value="Tex-like_HTH_dom_sf"/>
</dbReference>
<dbReference type="SUPFAM" id="SSF50249">
    <property type="entry name" value="Nucleic acid-binding proteins"/>
    <property type="match status" value="1"/>
</dbReference>
<dbReference type="Gene3D" id="1.10.3500.10">
    <property type="entry name" value="Tex N-terminal region-like"/>
    <property type="match status" value="1"/>
</dbReference>
<dbReference type="Proteomes" id="UP001057481">
    <property type="component" value="Unassembled WGS sequence"/>
</dbReference>
<dbReference type="PANTHER" id="PTHR10724">
    <property type="entry name" value="30S RIBOSOMAL PROTEIN S1"/>
    <property type="match status" value="1"/>
</dbReference>
<dbReference type="InterPro" id="IPR010994">
    <property type="entry name" value="RuvA_2-like"/>
</dbReference>
<organism evidence="2 3">
    <name type="scientific">Periweissella beninensis</name>
    <dbReference type="NCBI Taxonomy" id="504936"/>
    <lineage>
        <taxon>Bacteria</taxon>
        <taxon>Bacillati</taxon>
        <taxon>Bacillota</taxon>
        <taxon>Bacilli</taxon>
        <taxon>Lactobacillales</taxon>
        <taxon>Lactobacillaceae</taxon>
        <taxon>Periweissella</taxon>
    </lineage>
</organism>
<feature type="domain" description="S1 motif" evidence="1">
    <location>
        <begin position="631"/>
        <end position="700"/>
    </location>
</feature>
<name>A0ABT0VNM0_9LACO</name>
<evidence type="ECO:0000313" key="3">
    <source>
        <dbReference type="Proteomes" id="UP001057481"/>
    </source>
</evidence>
<evidence type="ECO:0000259" key="1">
    <source>
        <dbReference type="PROSITE" id="PS50126"/>
    </source>
</evidence>
<gene>
    <name evidence="2" type="ORF">KAK10_08740</name>
</gene>
<evidence type="ECO:0000313" key="2">
    <source>
        <dbReference type="EMBL" id="MCM2437992.1"/>
    </source>
</evidence>
<accession>A0ABT0VNM0</accession>
<dbReference type="Gene3D" id="1.10.10.650">
    <property type="entry name" value="RuvA domain 2-like"/>
    <property type="match status" value="1"/>
</dbReference>
<sequence>MTIAKVISQKLNYNEKQISQVLALTDAGNTVPFIARYRKEMTGNLDEVAIREIIEKANAYLELSKRKTAILASIEKQDMLTIALANKIKGIDNLQKLEDVYLPYKPKKQTRAMLARQNGLTDLATCLSKLDEQQIKKMTSQFVNKQVKTSAEALGGAQAIVAELVSESEQIREYVRHFIENKGQLITTLKKNAAQFDEKQIFKTYYQFEHNINQLQNYQILAINRGESEKILSVKISLADDIIVNWIINILKKKPQPSQYFQEAVRDGYQRLLKPVLERQIRSQLTERAQTAASKIFGSNLYHLLMQAPLKGQVIMGFDPGYRTGCKLAIIDAQGKFLDKEVIYPHKPASATKQKTASAIFNALIKKYQVKLIAIGNGTASRESVEFVVAQGLHKVAYAIVNEAGASVYSASDIARSEFPQLHVEERSAISIARRLQDPLAELIKIDPKAIGVGQYQHDINGKILDQEVDTVIERAVNEVGINVNTASEPLLQHVSGLNKTTAHNIVSFRNTQGPFTKRSDLKSVPRLGPKAYQQAIGFLRIIEGQEPLDNTDIHPESYKLATQLLAIGATEIDPTDDIKINKLAMQYQVNPLTVVDVIKGLQQAGRDIRDTLPGALLRNDVLKINDLKQGMQLEGTVRNVTDFGAFIDLGVKQDGLIHISELSEKRVKHPSEILNVGQIITVRVKNVDIDRQRIELSLKLGV</sequence>
<dbReference type="SUPFAM" id="SSF47781">
    <property type="entry name" value="RuvA domain 2-like"/>
    <property type="match status" value="2"/>
</dbReference>
<dbReference type="SUPFAM" id="SSF158832">
    <property type="entry name" value="Tex N-terminal region-like"/>
    <property type="match status" value="1"/>
</dbReference>
<dbReference type="PROSITE" id="PS50126">
    <property type="entry name" value="S1"/>
    <property type="match status" value="1"/>
</dbReference>
<dbReference type="Gene3D" id="2.40.50.140">
    <property type="entry name" value="Nucleic acid-binding proteins"/>
    <property type="match status" value="1"/>
</dbReference>
<proteinExistence type="predicted"/>
<dbReference type="InterPro" id="IPR012337">
    <property type="entry name" value="RNaseH-like_sf"/>
</dbReference>
<keyword evidence="3" id="KW-1185">Reference proteome</keyword>
<dbReference type="InterPro" id="IPR006641">
    <property type="entry name" value="YqgF/RNaseH-like_dom"/>
</dbReference>
<dbReference type="InterPro" id="IPR041692">
    <property type="entry name" value="HHH_9"/>
</dbReference>
<dbReference type="Gene3D" id="3.30.420.140">
    <property type="entry name" value="YqgF/RNase H-like domain"/>
    <property type="match status" value="1"/>
</dbReference>
<dbReference type="Pfam" id="PF00575">
    <property type="entry name" value="S1"/>
    <property type="match status" value="1"/>
</dbReference>
<dbReference type="Pfam" id="PF12836">
    <property type="entry name" value="HHH_3"/>
    <property type="match status" value="1"/>
</dbReference>
<dbReference type="Gene3D" id="1.10.150.310">
    <property type="entry name" value="Tex RuvX-like domain-like"/>
    <property type="match status" value="1"/>
</dbReference>
<dbReference type="RefSeq" id="WP_205143402.1">
    <property type="nucleotide sequence ID" value="NZ_JAFBDN010000005.1"/>
</dbReference>
<dbReference type="InterPro" id="IPR055179">
    <property type="entry name" value="Tex-like_central_region"/>
</dbReference>
<dbReference type="EMBL" id="JAGMVS010000073">
    <property type="protein sequence ID" value="MCM2437992.1"/>
    <property type="molecule type" value="Genomic_DNA"/>
</dbReference>
<dbReference type="InterPro" id="IPR023323">
    <property type="entry name" value="Tex-like_dom_sf"/>
</dbReference>
<dbReference type="SMART" id="SM00316">
    <property type="entry name" value="S1"/>
    <property type="match status" value="1"/>
</dbReference>
<dbReference type="InterPro" id="IPR003029">
    <property type="entry name" value="S1_domain"/>
</dbReference>
<protein>
    <submittedName>
        <fullName evidence="2">RNA-binding transcriptional accessory protein</fullName>
    </submittedName>
</protein>
<dbReference type="Pfam" id="PF16921">
    <property type="entry name" value="Tex_YqgF"/>
    <property type="match status" value="1"/>
</dbReference>
<dbReference type="InterPro" id="IPR044146">
    <property type="entry name" value="S1_Tex"/>
</dbReference>
<dbReference type="SUPFAM" id="SSF53098">
    <property type="entry name" value="Ribonuclease H-like"/>
    <property type="match status" value="1"/>
</dbReference>
<reference evidence="2" key="1">
    <citation type="submission" date="2021-04" db="EMBL/GenBank/DDBJ databases">
        <title>Taxonomic assessment of Weissella genus.</title>
        <authorList>
            <person name="Fanelli F."/>
            <person name="Chieffi D."/>
            <person name="Dell'Aquila A."/>
            <person name="Gyu-Sung C."/>
            <person name="Franz C.M.A.P."/>
            <person name="Fusco V."/>
        </authorList>
    </citation>
    <scope>NUCLEOTIDE SEQUENCE</scope>
    <source>
        <strain evidence="2">LMG 25373</strain>
    </source>
</reference>